<evidence type="ECO:0000313" key="1">
    <source>
        <dbReference type="EMBL" id="MEQ2259460.1"/>
    </source>
</evidence>
<evidence type="ECO:0000313" key="2">
    <source>
        <dbReference type="Proteomes" id="UP001444071"/>
    </source>
</evidence>
<accession>A0ABV0VQM7</accession>
<gene>
    <name evidence="1" type="ORF">XENORESO_012238</name>
</gene>
<name>A0ABV0VQM7_9TELE</name>
<keyword evidence="2" id="KW-1185">Reference proteome</keyword>
<organism evidence="1 2">
    <name type="scientific">Xenotaenia resolanae</name>
    <dbReference type="NCBI Taxonomy" id="208358"/>
    <lineage>
        <taxon>Eukaryota</taxon>
        <taxon>Metazoa</taxon>
        <taxon>Chordata</taxon>
        <taxon>Craniata</taxon>
        <taxon>Vertebrata</taxon>
        <taxon>Euteleostomi</taxon>
        <taxon>Actinopterygii</taxon>
        <taxon>Neopterygii</taxon>
        <taxon>Teleostei</taxon>
        <taxon>Neoteleostei</taxon>
        <taxon>Acanthomorphata</taxon>
        <taxon>Ovalentaria</taxon>
        <taxon>Atherinomorphae</taxon>
        <taxon>Cyprinodontiformes</taxon>
        <taxon>Goodeidae</taxon>
        <taxon>Xenotaenia</taxon>
    </lineage>
</organism>
<dbReference type="EMBL" id="JAHRIM010003793">
    <property type="protein sequence ID" value="MEQ2259460.1"/>
    <property type="molecule type" value="Genomic_DNA"/>
</dbReference>
<protein>
    <submittedName>
        <fullName evidence="1">Uncharacterized protein</fullName>
    </submittedName>
</protein>
<reference evidence="1 2" key="1">
    <citation type="submission" date="2021-06" db="EMBL/GenBank/DDBJ databases">
        <authorList>
            <person name="Palmer J.M."/>
        </authorList>
    </citation>
    <scope>NUCLEOTIDE SEQUENCE [LARGE SCALE GENOMIC DNA]</scope>
    <source>
        <strain evidence="1 2">XR_2019</strain>
        <tissue evidence="1">Muscle</tissue>
    </source>
</reference>
<dbReference type="Proteomes" id="UP001444071">
    <property type="component" value="Unassembled WGS sequence"/>
</dbReference>
<sequence length="123" mass="13790">MIFFLSGSVLRDSNWATLVQDILVYELDVHTWVCVSGCVEQQSIFFALTDAGSSLQEVCASAGSSYHREPLFPFFPMNRCILLMLLSLMFLIDEISGEFNETDPAPLSKAHGTRFCICHTQMT</sequence>
<proteinExistence type="predicted"/>
<comment type="caution">
    <text evidence="1">The sequence shown here is derived from an EMBL/GenBank/DDBJ whole genome shotgun (WGS) entry which is preliminary data.</text>
</comment>